<dbReference type="RefSeq" id="WP_073019244.1">
    <property type="nucleotide sequence ID" value="NZ_FQXU01000006.1"/>
</dbReference>
<comment type="similarity">
    <text evidence="1">Belongs to the sigma-70 factor family. ECF subfamily.</text>
</comment>
<keyword evidence="3" id="KW-0731">Sigma factor</keyword>
<evidence type="ECO:0000313" key="7">
    <source>
        <dbReference type="EMBL" id="SHI12639.1"/>
    </source>
</evidence>
<dbReference type="SUPFAM" id="SSF88659">
    <property type="entry name" value="Sigma3 and sigma4 domains of RNA polymerase sigma factors"/>
    <property type="match status" value="1"/>
</dbReference>
<dbReference type="InterPro" id="IPR014284">
    <property type="entry name" value="RNA_pol_sigma-70_dom"/>
</dbReference>
<dbReference type="Gene3D" id="1.10.10.10">
    <property type="entry name" value="Winged helix-like DNA-binding domain superfamily/Winged helix DNA-binding domain"/>
    <property type="match status" value="1"/>
</dbReference>
<dbReference type="EMBL" id="FQXU01000006">
    <property type="protein sequence ID" value="SHI12639.1"/>
    <property type="molecule type" value="Genomic_DNA"/>
</dbReference>
<feature type="domain" description="RNA polymerase sigma factor 70 region 4 type 2" evidence="6">
    <location>
        <begin position="119"/>
        <end position="170"/>
    </location>
</feature>
<evidence type="ECO:0000259" key="5">
    <source>
        <dbReference type="Pfam" id="PF04542"/>
    </source>
</evidence>
<dbReference type="Pfam" id="PF04542">
    <property type="entry name" value="Sigma70_r2"/>
    <property type="match status" value="1"/>
</dbReference>
<gene>
    <name evidence="7" type="ORF">SAMN02745941_02102</name>
</gene>
<organism evidence="7 8">
    <name type="scientific">Clostridium intestinale DSM 6191</name>
    <dbReference type="NCBI Taxonomy" id="1121320"/>
    <lineage>
        <taxon>Bacteria</taxon>
        <taxon>Bacillati</taxon>
        <taxon>Bacillota</taxon>
        <taxon>Clostridia</taxon>
        <taxon>Eubacteriales</taxon>
        <taxon>Clostridiaceae</taxon>
        <taxon>Clostridium</taxon>
    </lineage>
</organism>
<accession>A0A1M5YL42</accession>
<sequence>MQVIPFIKIKAKKESVITSIKNGDKEAFTFLIKEHEKTLYRVARGILSSKEDVEDAIQNTIIKAYENISSLKKEEYFKTWFIRILINESNSIIRKNRKLISIENIENEKTHLDNYENLDLSKAIDSLNEDLKMVTLLFYYEDIAQKDIAKILKIPEGTVRSRLTRARKELYEIVKDR</sequence>
<dbReference type="GO" id="GO:0016987">
    <property type="term" value="F:sigma factor activity"/>
    <property type="evidence" value="ECO:0007669"/>
    <property type="project" value="UniProtKB-KW"/>
</dbReference>
<dbReference type="GO" id="GO:0006352">
    <property type="term" value="P:DNA-templated transcription initiation"/>
    <property type="evidence" value="ECO:0007669"/>
    <property type="project" value="InterPro"/>
</dbReference>
<dbReference type="InterPro" id="IPR039425">
    <property type="entry name" value="RNA_pol_sigma-70-like"/>
</dbReference>
<dbReference type="Pfam" id="PF08281">
    <property type="entry name" value="Sigma70_r4_2"/>
    <property type="match status" value="1"/>
</dbReference>
<reference evidence="7 8" key="1">
    <citation type="submission" date="2016-11" db="EMBL/GenBank/DDBJ databases">
        <authorList>
            <person name="Jaros S."/>
            <person name="Januszkiewicz K."/>
            <person name="Wedrychowicz H."/>
        </authorList>
    </citation>
    <scope>NUCLEOTIDE SEQUENCE [LARGE SCALE GENOMIC DNA]</scope>
    <source>
        <strain evidence="7 8">DSM 6191</strain>
    </source>
</reference>
<protein>
    <submittedName>
        <fullName evidence="7">RNA polymerase sigma-70 factor, ECF subfamily</fullName>
    </submittedName>
</protein>
<dbReference type="GO" id="GO:0003677">
    <property type="term" value="F:DNA binding"/>
    <property type="evidence" value="ECO:0007669"/>
    <property type="project" value="InterPro"/>
</dbReference>
<evidence type="ECO:0000259" key="6">
    <source>
        <dbReference type="Pfam" id="PF08281"/>
    </source>
</evidence>
<evidence type="ECO:0000313" key="8">
    <source>
        <dbReference type="Proteomes" id="UP000184241"/>
    </source>
</evidence>
<name>A0A1M5YL42_9CLOT</name>
<dbReference type="InterPro" id="IPR036388">
    <property type="entry name" value="WH-like_DNA-bd_sf"/>
</dbReference>
<evidence type="ECO:0000256" key="2">
    <source>
        <dbReference type="ARBA" id="ARBA00023015"/>
    </source>
</evidence>
<feature type="domain" description="RNA polymerase sigma-70 region 2" evidence="5">
    <location>
        <begin position="31"/>
        <end position="98"/>
    </location>
</feature>
<dbReference type="Gene3D" id="1.10.1740.10">
    <property type="match status" value="1"/>
</dbReference>
<dbReference type="AlphaFoldDB" id="A0A1M5YL42"/>
<evidence type="ECO:0000256" key="1">
    <source>
        <dbReference type="ARBA" id="ARBA00010641"/>
    </source>
</evidence>
<evidence type="ECO:0000256" key="3">
    <source>
        <dbReference type="ARBA" id="ARBA00023082"/>
    </source>
</evidence>
<dbReference type="PANTHER" id="PTHR43133:SF51">
    <property type="entry name" value="RNA POLYMERASE SIGMA FACTOR"/>
    <property type="match status" value="1"/>
</dbReference>
<dbReference type="InterPro" id="IPR013249">
    <property type="entry name" value="RNA_pol_sigma70_r4_t2"/>
</dbReference>
<dbReference type="PANTHER" id="PTHR43133">
    <property type="entry name" value="RNA POLYMERASE ECF-TYPE SIGMA FACTO"/>
    <property type="match status" value="1"/>
</dbReference>
<keyword evidence="2" id="KW-0805">Transcription regulation</keyword>
<dbReference type="InterPro" id="IPR007627">
    <property type="entry name" value="RNA_pol_sigma70_r2"/>
</dbReference>
<dbReference type="SUPFAM" id="SSF88946">
    <property type="entry name" value="Sigma2 domain of RNA polymerase sigma factors"/>
    <property type="match status" value="1"/>
</dbReference>
<dbReference type="InterPro" id="IPR013325">
    <property type="entry name" value="RNA_pol_sigma_r2"/>
</dbReference>
<dbReference type="InterPro" id="IPR013324">
    <property type="entry name" value="RNA_pol_sigma_r3/r4-like"/>
</dbReference>
<keyword evidence="4" id="KW-0804">Transcription</keyword>
<dbReference type="Proteomes" id="UP000184241">
    <property type="component" value="Unassembled WGS sequence"/>
</dbReference>
<dbReference type="NCBIfam" id="TIGR02937">
    <property type="entry name" value="sigma70-ECF"/>
    <property type="match status" value="1"/>
</dbReference>
<evidence type="ECO:0000256" key="4">
    <source>
        <dbReference type="ARBA" id="ARBA00023163"/>
    </source>
</evidence>
<proteinExistence type="inferred from homology"/>
<dbReference type="CDD" id="cd06171">
    <property type="entry name" value="Sigma70_r4"/>
    <property type="match status" value="1"/>
</dbReference>